<dbReference type="PANTHER" id="PTHR24252">
    <property type="entry name" value="ACROSIN-RELATED"/>
    <property type="match status" value="1"/>
</dbReference>
<dbReference type="InterPro" id="IPR009003">
    <property type="entry name" value="Peptidase_S1_PA"/>
</dbReference>
<dbReference type="CDD" id="cd00190">
    <property type="entry name" value="Tryp_SPc"/>
    <property type="match status" value="1"/>
</dbReference>
<dbReference type="GO" id="GO:0006508">
    <property type="term" value="P:proteolysis"/>
    <property type="evidence" value="ECO:0007669"/>
    <property type="project" value="InterPro"/>
</dbReference>
<dbReference type="EMBL" id="OX597838">
    <property type="protein sequence ID" value="CAI9740464.1"/>
    <property type="molecule type" value="Genomic_DNA"/>
</dbReference>
<dbReference type="Proteomes" id="UP001162480">
    <property type="component" value="Chromosome 25"/>
</dbReference>
<dbReference type="InterPro" id="IPR018114">
    <property type="entry name" value="TRYPSIN_HIS"/>
</dbReference>
<evidence type="ECO:0000259" key="2">
    <source>
        <dbReference type="PROSITE" id="PS50240"/>
    </source>
</evidence>
<organism evidence="3 4">
    <name type="scientific">Octopus vulgaris</name>
    <name type="common">Common octopus</name>
    <dbReference type="NCBI Taxonomy" id="6645"/>
    <lineage>
        <taxon>Eukaryota</taxon>
        <taxon>Metazoa</taxon>
        <taxon>Spiralia</taxon>
        <taxon>Lophotrochozoa</taxon>
        <taxon>Mollusca</taxon>
        <taxon>Cephalopoda</taxon>
        <taxon>Coleoidea</taxon>
        <taxon>Octopodiformes</taxon>
        <taxon>Octopoda</taxon>
        <taxon>Incirrata</taxon>
        <taxon>Octopodidae</taxon>
        <taxon>Octopus</taxon>
    </lineage>
</organism>
<keyword evidence="4" id="KW-1185">Reference proteome</keyword>
<keyword evidence="1" id="KW-1015">Disulfide bond</keyword>
<evidence type="ECO:0000313" key="3">
    <source>
        <dbReference type="EMBL" id="CAI9740464.1"/>
    </source>
</evidence>
<name>A0AA36FKM4_OCTVU</name>
<dbReference type="SUPFAM" id="SSF50494">
    <property type="entry name" value="Trypsin-like serine proteases"/>
    <property type="match status" value="1"/>
</dbReference>
<dbReference type="InterPro" id="IPR001314">
    <property type="entry name" value="Peptidase_S1A"/>
</dbReference>
<dbReference type="Pfam" id="PF00089">
    <property type="entry name" value="Trypsin"/>
    <property type="match status" value="1"/>
</dbReference>
<dbReference type="PROSITE" id="PS50240">
    <property type="entry name" value="TRYPSIN_DOM"/>
    <property type="match status" value="1"/>
</dbReference>
<dbReference type="Gene3D" id="2.40.10.10">
    <property type="entry name" value="Trypsin-like serine proteases"/>
    <property type="match status" value="1"/>
</dbReference>
<evidence type="ECO:0000313" key="4">
    <source>
        <dbReference type="Proteomes" id="UP001162480"/>
    </source>
</evidence>
<dbReference type="InterPro" id="IPR001254">
    <property type="entry name" value="Trypsin_dom"/>
</dbReference>
<dbReference type="PRINTS" id="PR00722">
    <property type="entry name" value="CHYMOTRYPSIN"/>
</dbReference>
<dbReference type="PANTHER" id="PTHR24252:SF7">
    <property type="entry name" value="HYALIN"/>
    <property type="match status" value="1"/>
</dbReference>
<reference evidence="3" key="1">
    <citation type="submission" date="2023-08" db="EMBL/GenBank/DDBJ databases">
        <authorList>
            <person name="Alioto T."/>
            <person name="Alioto T."/>
            <person name="Gomez Garrido J."/>
        </authorList>
    </citation>
    <scope>NUCLEOTIDE SEQUENCE</scope>
</reference>
<evidence type="ECO:0000256" key="1">
    <source>
        <dbReference type="ARBA" id="ARBA00023157"/>
    </source>
</evidence>
<dbReference type="PROSITE" id="PS00134">
    <property type="entry name" value="TRYPSIN_HIS"/>
    <property type="match status" value="1"/>
</dbReference>
<dbReference type="GO" id="GO:0004252">
    <property type="term" value="F:serine-type endopeptidase activity"/>
    <property type="evidence" value="ECO:0007669"/>
    <property type="project" value="InterPro"/>
</dbReference>
<dbReference type="InterPro" id="IPR043504">
    <property type="entry name" value="Peptidase_S1_PA_chymotrypsin"/>
</dbReference>
<sequence length="460" mass="50917">MKTRLALKMAAASENREENICEEPRNGELKQTIPSDAVQSLQEICDVLCEEAANGFNKQSRLTRDEKQICQKRFSEVFKQMFMSNVRVEQPDLQITEDGNKDSSDMNLEKKKSTSEALTVQLDDAILNIAQKRKEFPKLCVRNLKTYTKLELGYLNSVQIRIPPKPAVPIPPVSFHSPEESESLSKSLKLLSSLSKTTVKDCGQLENLETVKTIVKEVKKTPNLQIVNGFAAKRCEFPSVVHLMITDQSDEGENNSRCAATIIDSTHLLTAAHCLEDGDPSIKISIGSVVEEETVESLNTSSFIVHENYTRTNTFIFNDIAIVILQQPINFTKCVKAAKIAKKNATFDNRTCETIGWGRTKLNGPASKILLKTKLTSISFETCLNQSQLIILPGFICAGDFKPGGAHTCYGDSGGPLYCPDANGDMVLAGITSFGVDCYSDINVFSSIAFHSDWITEHMN</sequence>
<dbReference type="SMART" id="SM00020">
    <property type="entry name" value="Tryp_SPc"/>
    <property type="match status" value="1"/>
</dbReference>
<protein>
    <submittedName>
        <fullName evidence="3">Chymotrypsin-1-like</fullName>
    </submittedName>
</protein>
<proteinExistence type="predicted"/>
<feature type="domain" description="Peptidase S1" evidence="2">
    <location>
        <begin position="226"/>
        <end position="460"/>
    </location>
</feature>
<dbReference type="AlphaFoldDB" id="A0AA36FKM4"/>
<gene>
    <name evidence="3" type="ORF">OCTVUL_1B000959</name>
</gene>
<accession>A0AA36FKM4</accession>